<proteinExistence type="inferred from homology"/>
<protein>
    <submittedName>
        <fullName evidence="3">Uncharacterized protein</fullName>
    </submittedName>
</protein>
<evidence type="ECO:0000256" key="2">
    <source>
        <dbReference type="RuleBase" id="RU000363"/>
    </source>
</evidence>
<dbReference type="Gene3D" id="3.40.50.720">
    <property type="entry name" value="NAD(P)-binding Rossmann-like Domain"/>
    <property type="match status" value="1"/>
</dbReference>
<dbReference type="EMBL" id="LR824029">
    <property type="protein sequence ID" value="CAD0206010.1"/>
    <property type="molecule type" value="Genomic_DNA"/>
</dbReference>
<evidence type="ECO:0000313" key="4">
    <source>
        <dbReference type="Proteomes" id="UP001154114"/>
    </source>
</evidence>
<evidence type="ECO:0000256" key="1">
    <source>
        <dbReference type="ARBA" id="ARBA00023002"/>
    </source>
</evidence>
<reference evidence="3" key="1">
    <citation type="submission" date="2021-12" db="EMBL/GenBank/DDBJ databases">
        <authorList>
            <person name="King R."/>
        </authorList>
    </citation>
    <scope>NUCLEOTIDE SEQUENCE</scope>
</reference>
<gene>
    <name evidence="3" type="ORF">CINC_LOCUS8307</name>
</gene>
<organism evidence="3 4">
    <name type="scientific">Chrysodeixis includens</name>
    <name type="common">Soybean looper</name>
    <name type="synonym">Pseudoplusia includens</name>
    <dbReference type="NCBI Taxonomy" id="689277"/>
    <lineage>
        <taxon>Eukaryota</taxon>
        <taxon>Metazoa</taxon>
        <taxon>Ecdysozoa</taxon>
        <taxon>Arthropoda</taxon>
        <taxon>Hexapoda</taxon>
        <taxon>Insecta</taxon>
        <taxon>Pterygota</taxon>
        <taxon>Neoptera</taxon>
        <taxon>Endopterygota</taxon>
        <taxon>Lepidoptera</taxon>
        <taxon>Glossata</taxon>
        <taxon>Ditrysia</taxon>
        <taxon>Noctuoidea</taxon>
        <taxon>Noctuidae</taxon>
        <taxon>Plusiinae</taxon>
        <taxon>Chrysodeixis</taxon>
    </lineage>
</organism>
<dbReference type="PANTHER" id="PTHR43975">
    <property type="entry name" value="ZGC:101858"/>
    <property type="match status" value="1"/>
</dbReference>
<keyword evidence="4" id="KW-1185">Reference proteome</keyword>
<name>A0A9N8Q040_CHRIL</name>
<dbReference type="Pfam" id="PF00106">
    <property type="entry name" value="adh_short"/>
    <property type="match status" value="1"/>
</dbReference>
<keyword evidence="1" id="KW-0560">Oxidoreductase</keyword>
<dbReference type="Proteomes" id="UP001154114">
    <property type="component" value="Chromosome 26"/>
</dbReference>
<dbReference type="PRINTS" id="PR00081">
    <property type="entry name" value="GDHRDH"/>
</dbReference>
<dbReference type="SUPFAM" id="SSF51735">
    <property type="entry name" value="NAD(P)-binding Rossmann-fold domains"/>
    <property type="match status" value="1"/>
</dbReference>
<dbReference type="PRINTS" id="PR00080">
    <property type="entry name" value="SDRFAMILY"/>
</dbReference>
<dbReference type="OrthoDB" id="47007at2759"/>
<dbReference type="InterPro" id="IPR002347">
    <property type="entry name" value="SDR_fam"/>
</dbReference>
<evidence type="ECO:0000313" key="3">
    <source>
        <dbReference type="EMBL" id="CAD0206010.1"/>
    </source>
</evidence>
<sequence length="249" mass="26626">MDLTGKVAIITGASSGIGAETAELFASFGASLTLVGRDEARLLKTVNKCVATNCLVPLWLKLDLTHPGSCETVVNKTVELYERIDILVNCAGKVMLSSPFGNSMEVFDELLNINCRVPHYLSQLSMPFLEKTKGSIINVGSAMPKRPIPGLMSYTASKAALQVFSTHVALAAASKGVRVNSVCPGRMTNDAFRDVAMDENIRCKLSPVMPNGKTLEPKEVAILICMTASYVFPNLTGAELPLDGASTWA</sequence>
<dbReference type="AlphaFoldDB" id="A0A9N8Q040"/>
<comment type="similarity">
    <text evidence="2">Belongs to the short-chain dehydrogenases/reductases (SDR) family.</text>
</comment>
<dbReference type="PANTHER" id="PTHR43975:SF2">
    <property type="entry name" value="EG:BACR7A4.14 PROTEIN-RELATED"/>
    <property type="match status" value="1"/>
</dbReference>
<dbReference type="GO" id="GO:0016491">
    <property type="term" value="F:oxidoreductase activity"/>
    <property type="evidence" value="ECO:0007669"/>
    <property type="project" value="UniProtKB-KW"/>
</dbReference>
<accession>A0A9N8Q040</accession>
<dbReference type="InterPro" id="IPR020904">
    <property type="entry name" value="Sc_DH/Rdtase_CS"/>
</dbReference>
<dbReference type="PROSITE" id="PS00061">
    <property type="entry name" value="ADH_SHORT"/>
    <property type="match status" value="1"/>
</dbReference>
<dbReference type="InterPro" id="IPR036291">
    <property type="entry name" value="NAD(P)-bd_dom_sf"/>
</dbReference>